<proteinExistence type="predicted"/>
<name>A0AAV4H6S7_9GAST</name>
<reference evidence="2 3" key="1">
    <citation type="journal article" date="2021" name="Elife">
        <title>Chloroplast acquisition without the gene transfer in kleptoplastic sea slugs, Plakobranchus ocellatus.</title>
        <authorList>
            <person name="Maeda T."/>
            <person name="Takahashi S."/>
            <person name="Yoshida T."/>
            <person name="Shimamura S."/>
            <person name="Takaki Y."/>
            <person name="Nagai Y."/>
            <person name="Toyoda A."/>
            <person name="Suzuki Y."/>
            <person name="Arimoto A."/>
            <person name="Ishii H."/>
            <person name="Satoh N."/>
            <person name="Nishiyama T."/>
            <person name="Hasebe M."/>
            <person name="Maruyama T."/>
            <person name="Minagawa J."/>
            <person name="Obokata J."/>
            <person name="Shigenobu S."/>
        </authorList>
    </citation>
    <scope>NUCLEOTIDE SEQUENCE [LARGE SCALE GENOMIC DNA]</scope>
</reference>
<gene>
    <name evidence="2" type="ORF">ElyMa_004353600</name>
</gene>
<feature type="chain" id="PRO_5043808649" evidence="1">
    <location>
        <begin position="17"/>
        <end position="73"/>
    </location>
</feature>
<dbReference type="EMBL" id="BMAT01008781">
    <property type="protein sequence ID" value="GFR92460.1"/>
    <property type="molecule type" value="Genomic_DNA"/>
</dbReference>
<keyword evidence="1" id="KW-0732">Signal</keyword>
<comment type="caution">
    <text evidence="2">The sequence shown here is derived from an EMBL/GenBank/DDBJ whole genome shotgun (WGS) entry which is preliminary data.</text>
</comment>
<protein>
    <submittedName>
        <fullName evidence="2">Uncharacterized protein</fullName>
    </submittedName>
</protein>
<accession>A0AAV4H6S7</accession>
<evidence type="ECO:0000256" key="1">
    <source>
        <dbReference type="SAM" id="SignalP"/>
    </source>
</evidence>
<feature type="signal peptide" evidence="1">
    <location>
        <begin position="1"/>
        <end position="16"/>
    </location>
</feature>
<organism evidence="2 3">
    <name type="scientific">Elysia marginata</name>
    <dbReference type="NCBI Taxonomy" id="1093978"/>
    <lineage>
        <taxon>Eukaryota</taxon>
        <taxon>Metazoa</taxon>
        <taxon>Spiralia</taxon>
        <taxon>Lophotrochozoa</taxon>
        <taxon>Mollusca</taxon>
        <taxon>Gastropoda</taxon>
        <taxon>Heterobranchia</taxon>
        <taxon>Euthyneura</taxon>
        <taxon>Panpulmonata</taxon>
        <taxon>Sacoglossa</taxon>
        <taxon>Placobranchoidea</taxon>
        <taxon>Plakobranchidae</taxon>
        <taxon>Elysia</taxon>
    </lineage>
</organism>
<evidence type="ECO:0000313" key="3">
    <source>
        <dbReference type="Proteomes" id="UP000762676"/>
    </source>
</evidence>
<sequence length="73" mass="7837">MAKFVLTLALLVLVMGLSHQAPSPPPDFDGDFPSLDLGGGNTGKLDPLPPLIFNPFPDSFDDVLLSKRDVETE</sequence>
<keyword evidence="3" id="KW-1185">Reference proteome</keyword>
<evidence type="ECO:0000313" key="2">
    <source>
        <dbReference type="EMBL" id="GFR92460.1"/>
    </source>
</evidence>
<dbReference type="Proteomes" id="UP000762676">
    <property type="component" value="Unassembled WGS sequence"/>
</dbReference>
<dbReference type="AlphaFoldDB" id="A0AAV4H6S7"/>